<feature type="transmembrane region" description="Helical" evidence="8">
    <location>
        <begin position="432"/>
        <end position="458"/>
    </location>
</feature>
<dbReference type="Gene3D" id="1.20.210.10">
    <property type="entry name" value="Cytochrome c oxidase-like, subunit I domain"/>
    <property type="match status" value="1"/>
</dbReference>
<keyword evidence="2 6" id="KW-0679">Respiratory chain</keyword>
<keyword evidence="4 8" id="KW-1133">Transmembrane helix</keyword>
<organism evidence="10 11">
    <name type="scientific">Acidisarcina polymorpha</name>
    <dbReference type="NCBI Taxonomy" id="2211140"/>
    <lineage>
        <taxon>Bacteria</taxon>
        <taxon>Pseudomonadati</taxon>
        <taxon>Acidobacteriota</taxon>
        <taxon>Terriglobia</taxon>
        <taxon>Terriglobales</taxon>
        <taxon>Acidobacteriaceae</taxon>
        <taxon>Acidisarcina</taxon>
    </lineage>
</organism>
<dbReference type="Pfam" id="PF00115">
    <property type="entry name" value="COX1"/>
    <property type="match status" value="1"/>
</dbReference>
<evidence type="ECO:0000313" key="10">
    <source>
        <dbReference type="EMBL" id="AXC14918.1"/>
    </source>
</evidence>
<evidence type="ECO:0000256" key="7">
    <source>
        <dbReference type="SAM" id="MobiDB-lite"/>
    </source>
</evidence>
<dbReference type="PROSITE" id="PS00077">
    <property type="entry name" value="COX1_CUB"/>
    <property type="match status" value="1"/>
</dbReference>
<comment type="similarity">
    <text evidence="6">Belongs to the heme-copper respiratory oxidase family.</text>
</comment>
<keyword evidence="6" id="KW-0249">Electron transport</keyword>
<dbReference type="PANTHER" id="PTHR10422">
    <property type="entry name" value="CYTOCHROME C OXIDASE SUBUNIT 1"/>
    <property type="match status" value="1"/>
</dbReference>
<accession>A0A2Z5G7D6</accession>
<dbReference type="InterPro" id="IPR000883">
    <property type="entry name" value="Cyt_C_Oxase_1"/>
</dbReference>
<feature type="transmembrane region" description="Helical" evidence="8">
    <location>
        <begin position="236"/>
        <end position="261"/>
    </location>
</feature>
<evidence type="ECO:0000256" key="2">
    <source>
        <dbReference type="ARBA" id="ARBA00022660"/>
    </source>
</evidence>
<evidence type="ECO:0000256" key="6">
    <source>
        <dbReference type="RuleBase" id="RU000370"/>
    </source>
</evidence>
<keyword evidence="6" id="KW-0813">Transport</keyword>
<dbReference type="EMBL" id="CP030840">
    <property type="protein sequence ID" value="AXC14918.1"/>
    <property type="molecule type" value="Genomic_DNA"/>
</dbReference>
<feature type="transmembrane region" description="Helical" evidence="8">
    <location>
        <begin position="399"/>
        <end position="420"/>
    </location>
</feature>
<dbReference type="GO" id="GO:0015990">
    <property type="term" value="P:electron transport coupled proton transport"/>
    <property type="evidence" value="ECO:0007669"/>
    <property type="project" value="TreeGrafter"/>
</dbReference>
<feature type="transmembrane region" description="Helical" evidence="8">
    <location>
        <begin position="470"/>
        <end position="491"/>
    </location>
</feature>
<evidence type="ECO:0000256" key="4">
    <source>
        <dbReference type="ARBA" id="ARBA00022989"/>
    </source>
</evidence>
<dbReference type="PANTHER" id="PTHR10422:SF18">
    <property type="entry name" value="CYTOCHROME C OXIDASE SUBUNIT 1"/>
    <property type="match status" value="1"/>
</dbReference>
<dbReference type="SUPFAM" id="SSF81442">
    <property type="entry name" value="Cytochrome c oxidase subunit I-like"/>
    <property type="match status" value="1"/>
</dbReference>
<feature type="transmembrane region" description="Helical" evidence="8">
    <location>
        <begin position="61"/>
        <end position="81"/>
    </location>
</feature>
<feature type="domain" description="Cytochrome oxidase subunit I profile" evidence="9">
    <location>
        <begin position="18"/>
        <end position="562"/>
    </location>
</feature>
<feature type="transmembrane region" description="Helical" evidence="8">
    <location>
        <begin position="292"/>
        <end position="316"/>
    </location>
</feature>
<evidence type="ECO:0000256" key="1">
    <source>
        <dbReference type="ARBA" id="ARBA00004141"/>
    </source>
</evidence>
<evidence type="ECO:0000256" key="3">
    <source>
        <dbReference type="ARBA" id="ARBA00022692"/>
    </source>
</evidence>
<dbReference type="GO" id="GO:0016020">
    <property type="term" value="C:membrane"/>
    <property type="evidence" value="ECO:0007669"/>
    <property type="project" value="UniProtKB-SubCell"/>
</dbReference>
<feature type="transmembrane region" description="Helical" evidence="8">
    <location>
        <begin position="328"/>
        <end position="349"/>
    </location>
</feature>
<keyword evidence="6" id="KW-0479">Metal-binding</keyword>
<dbReference type="GO" id="GO:0009060">
    <property type="term" value="P:aerobic respiration"/>
    <property type="evidence" value="ECO:0007669"/>
    <property type="project" value="InterPro"/>
</dbReference>
<dbReference type="Proteomes" id="UP000253606">
    <property type="component" value="Chromosome"/>
</dbReference>
<feature type="transmembrane region" description="Helical" evidence="8">
    <location>
        <begin position="361"/>
        <end position="387"/>
    </location>
</feature>
<sequence length="615" mass="66770">MSTDPEIDPETDPNVDPEIDRASWGARMDAGSTTSDRLPRRWRNALRPIFTTEHRVIGIEYLVLSLVAVAAGTVLSLVMRIHLVWPELAVPFFGQVKPEDYLALVTMHGTLMVFFVLTTAPLSGFANLVVPEQLGASRMALPTLNAVSFWMTAGALLILLAAFAVPQGAPISGWTSYPPLSAVAAAGPGQALGMDLWLASLTVFCLASWLGSLNLLATILNERCEGMTLMRLPLTVWSWLVASLLVLISFSVLLAALLLLFSDRHYGTSFFIPAGDLVAGHVRSRGDGSPLLWLHLFWFFGHPEVYIAVLPGMGITSSLLANFSRRPIAGYPMMAMTTVLIGLLGLVVWGHHMFVSGMNPYAGTAFALTTMAIAVPSTAKVLSWLATIWGGGLRLTTPMLFSLGFVSLFIAGGLTGPVLAQPALDAYLHNTYFVVAHFHLIMAMAGVFSIFAGVYYWFPLMTGRLMNGTLGKLHFWITLIAAYGAFFPMHFAGLAGEPRHYSQLSGTTPLLENLLPLQRGITFSAVILASAQLIFLANLLWSIMRGEVAPPNPWQATTLEWAPSMARIVKTSTSGLDPSASKFHQNIACRAPYEYGLRPNGLDFIMQCDPNTKAE</sequence>
<keyword evidence="6" id="KW-0408">Iron</keyword>
<feature type="transmembrane region" description="Helical" evidence="8">
    <location>
        <begin position="142"/>
        <end position="165"/>
    </location>
</feature>
<feature type="transmembrane region" description="Helical" evidence="8">
    <location>
        <begin position="521"/>
        <end position="541"/>
    </location>
</feature>
<feature type="transmembrane region" description="Helical" evidence="8">
    <location>
        <begin position="101"/>
        <end position="130"/>
    </location>
</feature>
<keyword evidence="11" id="KW-1185">Reference proteome</keyword>
<dbReference type="GO" id="GO:0020037">
    <property type="term" value="F:heme binding"/>
    <property type="evidence" value="ECO:0007669"/>
    <property type="project" value="InterPro"/>
</dbReference>
<evidence type="ECO:0000259" key="9">
    <source>
        <dbReference type="PROSITE" id="PS50855"/>
    </source>
</evidence>
<proteinExistence type="inferred from homology"/>
<evidence type="ECO:0000256" key="5">
    <source>
        <dbReference type="ARBA" id="ARBA00023136"/>
    </source>
</evidence>
<dbReference type="GO" id="GO:0004129">
    <property type="term" value="F:cytochrome-c oxidase activity"/>
    <property type="evidence" value="ECO:0007669"/>
    <property type="project" value="InterPro"/>
</dbReference>
<comment type="subcellular location">
    <subcellularLocation>
        <location evidence="1">Membrane</location>
        <topology evidence="1">Multi-pass membrane protein</topology>
    </subcellularLocation>
</comment>
<protein>
    <submittedName>
        <fullName evidence="10">Cytochrome c oxidase polypeptide I</fullName>
    </submittedName>
</protein>
<keyword evidence="6" id="KW-0349">Heme</keyword>
<name>A0A2Z5G7D6_9BACT</name>
<dbReference type="PRINTS" id="PR01165">
    <property type="entry name" value="CYCOXIDASEI"/>
</dbReference>
<reference evidence="10 11" key="1">
    <citation type="journal article" date="2018" name="Front. Microbiol.">
        <title>Hydrolytic Capabilities as a Key to Environmental Success: Chitinolytic and Cellulolytic Acidobacteria From Acidic Sub-arctic Soils and Boreal Peatlands.</title>
        <authorList>
            <person name="Belova S.E."/>
            <person name="Ravin N.V."/>
            <person name="Pankratov T.A."/>
            <person name="Rakitin A.L."/>
            <person name="Ivanova A.A."/>
            <person name="Beletsky A.V."/>
            <person name="Mardanov A.V."/>
            <person name="Sinninghe Damste J.S."/>
            <person name="Dedysh S.N."/>
        </authorList>
    </citation>
    <scope>NUCLEOTIDE SEQUENCE [LARGE SCALE GENOMIC DNA]</scope>
    <source>
        <strain evidence="10 11">SBC82</strain>
    </source>
</reference>
<dbReference type="GO" id="GO:0022904">
    <property type="term" value="P:respiratory electron transport chain"/>
    <property type="evidence" value="ECO:0007669"/>
    <property type="project" value="TreeGrafter"/>
</dbReference>
<dbReference type="KEGG" id="abas:ACPOL_5672"/>
<dbReference type="InterPro" id="IPR036927">
    <property type="entry name" value="Cyt_c_oxase-like_su1_sf"/>
</dbReference>
<dbReference type="PROSITE" id="PS50855">
    <property type="entry name" value="COX1"/>
    <property type="match status" value="1"/>
</dbReference>
<gene>
    <name evidence="10" type="ORF">ACPOL_5672</name>
</gene>
<dbReference type="AlphaFoldDB" id="A0A2Z5G7D6"/>
<feature type="transmembrane region" description="Helical" evidence="8">
    <location>
        <begin position="196"/>
        <end position="216"/>
    </location>
</feature>
<evidence type="ECO:0000313" key="11">
    <source>
        <dbReference type="Proteomes" id="UP000253606"/>
    </source>
</evidence>
<keyword evidence="5 8" id="KW-0472">Membrane</keyword>
<keyword evidence="3 6" id="KW-0812">Transmembrane</keyword>
<feature type="region of interest" description="Disordered" evidence="7">
    <location>
        <begin position="1"/>
        <end position="35"/>
    </location>
</feature>
<feature type="compositionally biased region" description="Acidic residues" evidence="7">
    <location>
        <begin position="1"/>
        <end position="17"/>
    </location>
</feature>
<dbReference type="RefSeq" id="WP_236657038.1">
    <property type="nucleotide sequence ID" value="NZ_CP030840.1"/>
</dbReference>
<dbReference type="InterPro" id="IPR023616">
    <property type="entry name" value="Cyt_c_oxase-like_su1_dom"/>
</dbReference>
<evidence type="ECO:0000256" key="8">
    <source>
        <dbReference type="SAM" id="Phobius"/>
    </source>
</evidence>
<dbReference type="InterPro" id="IPR023615">
    <property type="entry name" value="Cyt_c_Oxase_su1_BS"/>
</dbReference>